<keyword evidence="1" id="KW-0812">Transmembrane</keyword>
<dbReference type="Pfam" id="PF05751">
    <property type="entry name" value="FixH"/>
    <property type="match status" value="1"/>
</dbReference>
<keyword evidence="1" id="KW-0472">Membrane</keyword>
<gene>
    <name evidence="2" type="ORF">HER31_06725</name>
</gene>
<dbReference type="Proteomes" id="UP000501602">
    <property type="component" value="Chromosome"/>
</dbReference>
<evidence type="ECO:0000313" key="3">
    <source>
        <dbReference type="Proteomes" id="UP000501602"/>
    </source>
</evidence>
<keyword evidence="1" id="KW-1133">Transmembrane helix</keyword>
<dbReference type="KEGG" id="fes:HER31_06725"/>
<protein>
    <submittedName>
        <fullName evidence="2">FixH family protein</fullName>
    </submittedName>
</protein>
<feature type="transmembrane region" description="Helical" evidence="1">
    <location>
        <begin position="12"/>
        <end position="33"/>
    </location>
</feature>
<sequence length="158" mass="17927">MKVQPWYQQFWPWFLIVLPLCAVSASLYTFYLANTSQFSLVSEDYYKKGKGINQDLSRLRAAKSLGLVFRIDQTGNTIALSQHGGDEIGTALTIRFHHATIAANDFEQVVTADGDGHYRIVTDTPVTGKWRVQIESYDSSWQLKTKITLPLSDSHWLN</sequence>
<dbReference type="RefSeq" id="WP_168659847.1">
    <property type="nucleotide sequence ID" value="NZ_CP051180.1"/>
</dbReference>
<dbReference type="EMBL" id="CP051180">
    <property type="protein sequence ID" value="QIZ76585.1"/>
    <property type="molecule type" value="Genomic_DNA"/>
</dbReference>
<dbReference type="AlphaFoldDB" id="A0A6H1UBZ2"/>
<evidence type="ECO:0000313" key="2">
    <source>
        <dbReference type="EMBL" id="QIZ76585.1"/>
    </source>
</evidence>
<organism evidence="2 3">
    <name type="scientific">Ferrimonas lipolytica</name>
    <dbReference type="NCBI Taxonomy" id="2724191"/>
    <lineage>
        <taxon>Bacteria</taxon>
        <taxon>Pseudomonadati</taxon>
        <taxon>Pseudomonadota</taxon>
        <taxon>Gammaproteobacteria</taxon>
        <taxon>Alteromonadales</taxon>
        <taxon>Ferrimonadaceae</taxon>
        <taxon>Ferrimonas</taxon>
    </lineage>
</organism>
<reference evidence="2 3" key="1">
    <citation type="submission" date="2020-04" db="EMBL/GenBank/DDBJ databases">
        <title>Ferrimonas sp. S7 isolated from sea water.</title>
        <authorList>
            <person name="Bae S.S."/>
            <person name="Baek K."/>
        </authorList>
    </citation>
    <scope>NUCLEOTIDE SEQUENCE [LARGE SCALE GENOMIC DNA]</scope>
    <source>
        <strain evidence="2 3">S7</strain>
    </source>
</reference>
<evidence type="ECO:0000256" key="1">
    <source>
        <dbReference type="SAM" id="Phobius"/>
    </source>
</evidence>
<dbReference type="InterPro" id="IPR008620">
    <property type="entry name" value="FixH"/>
</dbReference>
<accession>A0A6H1UBZ2</accession>
<proteinExistence type="predicted"/>
<keyword evidence="3" id="KW-1185">Reference proteome</keyword>
<name>A0A6H1UBZ2_9GAMM</name>